<keyword evidence="2" id="KW-0540">Nuclease</keyword>
<evidence type="ECO:0000313" key="3">
    <source>
        <dbReference type="Proteomes" id="UP000307790"/>
    </source>
</evidence>
<evidence type="ECO:0000259" key="1">
    <source>
        <dbReference type="Pfam" id="PF13391"/>
    </source>
</evidence>
<dbReference type="RefSeq" id="WP_138319598.1">
    <property type="nucleotide sequence ID" value="NZ_VCBC01000007.1"/>
</dbReference>
<proteinExistence type="predicted"/>
<comment type="caution">
    <text evidence="2">The sequence shown here is derived from an EMBL/GenBank/DDBJ whole genome shotgun (WGS) entry which is preliminary data.</text>
</comment>
<dbReference type="OrthoDB" id="529575at2"/>
<dbReference type="AlphaFoldDB" id="A0A5R9IIG0"/>
<dbReference type="GO" id="GO:0004519">
    <property type="term" value="F:endonuclease activity"/>
    <property type="evidence" value="ECO:0007669"/>
    <property type="project" value="UniProtKB-KW"/>
</dbReference>
<keyword evidence="3" id="KW-1185">Reference proteome</keyword>
<evidence type="ECO:0000313" key="2">
    <source>
        <dbReference type="EMBL" id="TLU65295.1"/>
    </source>
</evidence>
<protein>
    <submittedName>
        <fullName evidence="2">HNH endonuclease</fullName>
    </submittedName>
</protein>
<keyword evidence="2" id="KW-0255">Endonuclease</keyword>
<sequence length="384" mass="44449">MTLAFYNDKLQSLRPNKSSGRASPHKICMMFAVMDLIEQGYICDNRIHYDETLKRRFSWHFVRLKQGNDTDSPFLPFYHLKTSGFWHLNVSPDNRASFDALKSPSKSPSDANMRKLVNFAYLDDALFEYLKSPNTAPILRNALTANLDTLEVQYGRWAKSIGKSEKTINNYVGALKNSIPNWLNEAGLTKQSLLSIGSYVEYENVVSKTYEVREFVEKDKRGKGMYSAAIRSYRDFLSDITQADVQHDIDEIILDKNIPDTQKTVMVNTRIGQGRYREELISHWQGCAVTKFQNYSFLIASHIKPWANSDNQERLDPFNGLLLLANIDKAFDLGYISFNERGHILISEYLEECQTLGIHKDMNILLVKQHQDYLAYHRENKFRR</sequence>
<feature type="domain" description="HNH nuclease" evidence="1">
    <location>
        <begin position="287"/>
        <end position="339"/>
    </location>
</feature>
<name>A0A5R9IIG0_9GAMM</name>
<dbReference type="Proteomes" id="UP000307790">
    <property type="component" value="Unassembled WGS sequence"/>
</dbReference>
<gene>
    <name evidence="2" type="ORF">FE810_08350</name>
</gene>
<keyword evidence="2" id="KW-0378">Hydrolase</keyword>
<dbReference type="Pfam" id="PF13391">
    <property type="entry name" value="HNH_2"/>
    <property type="match status" value="1"/>
</dbReference>
<organism evidence="2 3">
    <name type="scientific">Thalassotalea litorea</name>
    <dbReference type="NCBI Taxonomy" id="2020715"/>
    <lineage>
        <taxon>Bacteria</taxon>
        <taxon>Pseudomonadati</taxon>
        <taxon>Pseudomonadota</taxon>
        <taxon>Gammaproteobacteria</taxon>
        <taxon>Alteromonadales</taxon>
        <taxon>Colwelliaceae</taxon>
        <taxon>Thalassotalea</taxon>
    </lineage>
</organism>
<accession>A0A5R9IIG0</accession>
<dbReference type="EMBL" id="VCBC01000007">
    <property type="protein sequence ID" value="TLU65295.1"/>
    <property type="molecule type" value="Genomic_DNA"/>
</dbReference>
<dbReference type="InterPro" id="IPR003615">
    <property type="entry name" value="HNH_nuc"/>
</dbReference>
<reference evidence="2 3" key="1">
    <citation type="submission" date="2019-05" db="EMBL/GenBank/DDBJ databases">
        <title>Genome sequences of Thalassotalea litorea 1K03283.</title>
        <authorList>
            <person name="Zhang D."/>
        </authorList>
    </citation>
    <scope>NUCLEOTIDE SEQUENCE [LARGE SCALE GENOMIC DNA]</scope>
    <source>
        <strain evidence="2 3">MCCC 1K03283</strain>
    </source>
</reference>